<dbReference type="PIRSF" id="PIRSF010372">
    <property type="entry name" value="PaiB"/>
    <property type="match status" value="1"/>
</dbReference>
<reference evidence="1 2" key="1">
    <citation type="submission" date="2016-07" db="EMBL/GenBank/DDBJ databases">
        <authorList>
            <person name="Townsley L."/>
            <person name="Shank E.A."/>
        </authorList>
    </citation>
    <scope>NUCLEOTIDE SEQUENCE [LARGE SCALE GENOMIC DNA]</scope>
    <source>
        <strain evidence="1 2">CH01</strain>
    </source>
</reference>
<keyword evidence="2" id="KW-1185">Reference proteome</keyword>
<evidence type="ECO:0008006" key="3">
    <source>
        <dbReference type="Google" id="ProtNLM"/>
    </source>
</evidence>
<dbReference type="Gene3D" id="2.30.110.10">
    <property type="entry name" value="Electron Transport, Fmn-binding Protein, Chain A"/>
    <property type="match status" value="1"/>
</dbReference>
<comment type="caution">
    <text evidence="1">The sequence shown here is derived from an EMBL/GenBank/DDBJ whole genome shotgun (WGS) entry which is preliminary data.</text>
</comment>
<protein>
    <recommendedName>
        <fullName evidence="3">Transcriptional regulator</fullName>
    </recommendedName>
</protein>
<dbReference type="PANTHER" id="PTHR35802">
    <property type="entry name" value="PROTEASE SYNTHASE AND SPORULATION PROTEIN PAI 2"/>
    <property type="match status" value="1"/>
</dbReference>
<evidence type="ECO:0000313" key="1">
    <source>
        <dbReference type="EMBL" id="ODG91014.1"/>
    </source>
</evidence>
<dbReference type="SUPFAM" id="SSF50475">
    <property type="entry name" value="FMN-binding split barrel"/>
    <property type="match status" value="1"/>
</dbReference>
<organism evidence="1 2">
    <name type="scientific">Gottfriedia luciferensis</name>
    <dbReference type="NCBI Taxonomy" id="178774"/>
    <lineage>
        <taxon>Bacteria</taxon>
        <taxon>Bacillati</taxon>
        <taxon>Bacillota</taxon>
        <taxon>Bacilli</taxon>
        <taxon>Bacillales</taxon>
        <taxon>Bacillaceae</taxon>
        <taxon>Gottfriedia</taxon>
    </lineage>
</organism>
<accession>A0ABX2ZRB2</accession>
<gene>
    <name evidence="1" type="ORF">BED47_08240</name>
</gene>
<sequence>MYVPKEFKETDLNQLIAEMKKNSFGILLSNNDEAKIEATHLPFIIQEAKENLIIITHLAKPNPQWKTMNGKECLIIFSGPHAYVSASWYEEKNTVSTWNYTAIHAYGKVTTVENKDEMREIVLKTTDYFEKGQSKPWKYKDHTDYVEKLLSGIVCLKIEVTELIGKKKLSQNHSIERREKVIAALQNEEKYSSKEIAELMKAKLNTRA</sequence>
<dbReference type="Proteomes" id="UP000094580">
    <property type="component" value="Unassembled WGS sequence"/>
</dbReference>
<dbReference type="EMBL" id="MDKC01000032">
    <property type="protein sequence ID" value="ODG91014.1"/>
    <property type="molecule type" value="Genomic_DNA"/>
</dbReference>
<dbReference type="InterPro" id="IPR007396">
    <property type="entry name" value="TR_PAI2-type"/>
</dbReference>
<dbReference type="Pfam" id="PF04299">
    <property type="entry name" value="FMN_bind_2"/>
    <property type="match status" value="1"/>
</dbReference>
<proteinExistence type="predicted"/>
<name>A0ABX2ZRB2_9BACI</name>
<dbReference type="RefSeq" id="WP_069034408.1">
    <property type="nucleotide sequence ID" value="NZ_MDKC01000032.1"/>
</dbReference>
<evidence type="ECO:0000313" key="2">
    <source>
        <dbReference type="Proteomes" id="UP000094580"/>
    </source>
</evidence>
<dbReference type="InterPro" id="IPR012349">
    <property type="entry name" value="Split_barrel_FMN-bd"/>
</dbReference>
<dbReference type="PANTHER" id="PTHR35802:SF1">
    <property type="entry name" value="PROTEASE SYNTHASE AND SPORULATION PROTEIN PAI 2"/>
    <property type="match status" value="1"/>
</dbReference>